<name>A0A0E0CPY4_9ORYZ</name>
<dbReference type="Proteomes" id="UP000008021">
    <property type="component" value="Chromosome 2"/>
</dbReference>
<feature type="transmembrane region" description="Helical" evidence="1">
    <location>
        <begin position="15"/>
        <end position="33"/>
    </location>
</feature>
<keyword evidence="1" id="KW-0812">Transmembrane</keyword>
<proteinExistence type="predicted"/>
<dbReference type="EnsemblPlants" id="OMERI02G27480.1">
    <property type="protein sequence ID" value="OMERI02G27480.1"/>
    <property type="gene ID" value="OMERI02G27480"/>
</dbReference>
<protein>
    <submittedName>
        <fullName evidence="2">Uncharacterized protein</fullName>
    </submittedName>
</protein>
<reference evidence="2" key="2">
    <citation type="submission" date="2018-05" db="EMBL/GenBank/DDBJ databases">
        <title>OmerRS3 (Oryza meridionalis Reference Sequence Version 3).</title>
        <authorList>
            <person name="Zhang J."/>
            <person name="Kudrna D."/>
            <person name="Lee S."/>
            <person name="Talag J."/>
            <person name="Welchert J."/>
            <person name="Wing R.A."/>
        </authorList>
    </citation>
    <scope>NUCLEOTIDE SEQUENCE [LARGE SCALE GENOMIC DNA]</scope>
    <source>
        <strain evidence="2">cv. OR44</strain>
    </source>
</reference>
<dbReference type="Gramene" id="OMERI02G27480.1">
    <property type="protein sequence ID" value="OMERI02G27480.1"/>
    <property type="gene ID" value="OMERI02G27480"/>
</dbReference>
<evidence type="ECO:0000313" key="3">
    <source>
        <dbReference type="Proteomes" id="UP000008021"/>
    </source>
</evidence>
<keyword evidence="1" id="KW-0472">Membrane</keyword>
<sequence>MVGPTWAPHVILNPLWLLLLFFLLPFFAARLLMERGSEAVRGVGASDGGGVLTGLRELAGGCVVHGVPADGVAEVRAGDGPAGDRD</sequence>
<dbReference type="HOGENOM" id="CLU_2501725_0_0_1"/>
<keyword evidence="3" id="KW-1185">Reference proteome</keyword>
<keyword evidence="1" id="KW-1133">Transmembrane helix</keyword>
<dbReference type="AlphaFoldDB" id="A0A0E0CPY4"/>
<evidence type="ECO:0000313" key="2">
    <source>
        <dbReference type="EnsemblPlants" id="OMERI02G27480.1"/>
    </source>
</evidence>
<accession>A0A0E0CPY4</accession>
<organism evidence="2">
    <name type="scientific">Oryza meridionalis</name>
    <dbReference type="NCBI Taxonomy" id="40149"/>
    <lineage>
        <taxon>Eukaryota</taxon>
        <taxon>Viridiplantae</taxon>
        <taxon>Streptophyta</taxon>
        <taxon>Embryophyta</taxon>
        <taxon>Tracheophyta</taxon>
        <taxon>Spermatophyta</taxon>
        <taxon>Magnoliopsida</taxon>
        <taxon>Liliopsida</taxon>
        <taxon>Poales</taxon>
        <taxon>Poaceae</taxon>
        <taxon>BOP clade</taxon>
        <taxon>Oryzoideae</taxon>
        <taxon>Oryzeae</taxon>
        <taxon>Oryzinae</taxon>
        <taxon>Oryza</taxon>
    </lineage>
</organism>
<reference evidence="2" key="1">
    <citation type="submission" date="2015-04" db="UniProtKB">
        <authorList>
            <consortium name="EnsemblPlants"/>
        </authorList>
    </citation>
    <scope>IDENTIFICATION</scope>
</reference>
<evidence type="ECO:0000256" key="1">
    <source>
        <dbReference type="SAM" id="Phobius"/>
    </source>
</evidence>